<evidence type="ECO:0008006" key="4">
    <source>
        <dbReference type="Google" id="ProtNLM"/>
    </source>
</evidence>
<name>A0ABZ2Z8J6_9BACT</name>
<proteinExistence type="predicted"/>
<protein>
    <recommendedName>
        <fullName evidence="4">YD repeat-containing protein</fullName>
    </recommendedName>
</protein>
<dbReference type="Proteomes" id="UP001449657">
    <property type="component" value="Chromosome"/>
</dbReference>
<evidence type="ECO:0000256" key="1">
    <source>
        <dbReference type="SAM" id="SignalP"/>
    </source>
</evidence>
<accession>A0ABZ2Z8J6</accession>
<keyword evidence="3" id="KW-1185">Reference proteome</keyword>
<keyword evidence="1" id="KW-0732">Signal</keyword>
<reference evidence="2 3" key="1">
    <citation type="submission" date="2024-03" db="EMBL/GenBank/DDBJ databases">
        <title>Chitinophaga caseinilytica sp. nov., a casein hydrolysing bacterium isolated from forest soil.</title>
        <authorList>
            <person name="Lee D.S."/>
            <person name="Han D.M."/>
            <person name="Baek J.H."/>
            <person name="Choi D.G."/>
            <person name="Jeon J.H."/>
            <person name="Jeon C.O."/>
        </authorList>
    </citation>
    <scope>NUCLEOTIDE SEQUENCE [LARGE SCALE GENOMIC DNA]</scope>
    <source>
        <strain evidence="2 3">KACC 19118</strain>
    </source>
</reference>
<gene>
    <name evidence="2" type="ORF">WJU22_10215</name>
</gene>
<evidence type="ECO:0000313" key="3">
    <source>
        <dbReference type="Proteomes" id="UP001449657"/>
    </source>
</evidence>
<evidence type="ECO:0000313" key="2">
    <source>
        <dbReference type="EMBL" id="WZN48546.1"/>
    </source>
</evidence>
<dbReference type="RefSeq" id="WP_341843136.1">
    <property type="nucleotide sequence ID" value="NZ_CP149792.1"/>
</dbReference>
<feature type="signal peptide" evidence="1">
    <location>
        <begin position="1"/>
        <end position="19"/>
    </location>
</feature>
<feature type="chain" id="PRO_5046567711" description="YD repeat-containing protein" evidence="1">
    <location>
        <begin position="20"/>
        <end position="1135"/>
    </location>
</feature>
<organism evidence="2 3">
    <name type="scientific">Chitinophaga caseinilytica</name>
    <dbReference type="NCBI Taxonomy" id="2267521"/>
    <lineage>
        <taxon>Bacteria</taxon>
        <taxon>Pseudomonadati</taxon>
        <taxon>Bacteroidota</taxon>
        <taxon>Chitinophagia</taxon>
        <taxon>Chitinophagales</taxon>
        <taxon>Chitinophagaceae</taxon>
        <taxon>Chitinophaga</taxon>
    </lineage>
</organism>
<dbReference type="EMBL" id="CP150096">
    <property type="protein sequence ID" value="WZN48546.1"/>
    <property type="molecule type" value="Genomic_DNA"/>
</dbReference>
<sequence length="1135" mass="125641">MLRKVLTCLVITWAKLSLAQEKAIIPPAPNAANLVFNTETQMGLYTGTPQISIPVWTVNAGVLQLPITLSYTSGGVKVADMASWCGLGWNLNAGGVITRSVMGLPDETPTFGYIDYTVPPQTPYNSAFLGMAEGTIDSQQDLFFYSLPGGSGRFVFDTTGTPRLIPKSNCKITKGNVSIFQFSDGTATCISEWQIIDDKGIIYRFKDFEKTLSASRNNELPGSGFATTGRCVNSWYLTEMEAPSGEKIKFNYVTINLAYDLAPTKTSHVKLNGQCENYPSATSIPRQYVNSKRLSSIEFPGGKIRFIPATLGRADLVGDHALNRIIVEDKPGHVVKQFKLDYKYLIGNSLVDYASINPAGSSNFFVSSTITPPASFSRRLMLMKWTEQDANGVPLNNGQRFEYHTEYGLPHRASPLTDHWGYANKADNPSAEIPYVLIDPLQTGSPNPMVYIGGKSPDAQYAKQGSLYKINHAAGGFTEYEFESNDAGPSPYIPPKVTKRTEIYSISLSHYKYNVNGWYEGLNYEMRPDGNGNMVRNYYVEFNVLNGSTGSAQVLLTDVPYYPAGGLRFYIMHVATGRVIWSGNHDGNFNVNLQPGAYRLYHCPSYALLNNPQNPDHQKLHSAVISGLYTITSEQGSQGQPPKVGGIRVRKCRQYDSVTRQSLCKEYKYEQDGSSGQLLATPLYQFLFDVYDKNGGPCRYLGISYNSVNPLSTTHNSFVGYRYVEEKAVSETGVPLGKTGYSFMGPLESPDLLYRGSASAAGFSYYDAPNPPADRRDWLRGFLTQQVDYKYDTVTRSYSPVRKIENTYRKTLEPVSKGLQVNINSRDLVNGRHSVLFTYYGHHSGTILLEKTTETLYQENGAFTTTTMIENSGKSFLPVCKSIAQSDGSLSKEYYTYPKEYAPGNAAIDNLIRKNIVSVPIETVKLKEQPLGTLSVTGGSLTNYYPTGWGKVQSVNILETNQAIPGASFKFSNAPVGQLPASRNATQFAADARYKARVLFSNYDAYGNPTEKQKANDVKEVYLWGYNGSYPVAKVVGSDYATVSSLINQSMLDNASAYTDAQIRAELNKIRAWFANNGQVSVSTYTYAPLIGMTSQTDANNFTTFYEYDSFGRLVLVRDHNKKILKKVEYGYAGQ</sequence>
<dbReference type="Gene3D" id="2.180.10.10">
    <property type="entry name" value="RHS repeat-associated core"/>
    <property type="match status" value="1"/>
</dbReference>